<feature type="domain" description="CheR-type methyltransferase" evidence="7">
    <location>
        <begin position="198"/>
        <end position="459"/>
    </location>
</feature>
<dbReference type="Pfam" id="PF00990">
    <property type="entry name" value="GGDEF"/>
    <property type="match status" value="1"/>
</dbReference>
<dbReference type="GO" id="GO:0005737">
    <property type="term" value="C:cytoplasm"/>
    <property type="evidence" value="ECO:0007669"/>
    <property type="project" value="InterPro"/>
</dbReference>
<sequence>MGASAGGLDAFKRFFSAMPADSGMAFVLVQHLAPEHESLTADILTKHTAMKVAQVEDKIAIEPNHVYVIPPNTNLSIRSGVLYLSAPAQPHGHRLPIDFFFRSLAEDQEAKALCIILSGTGRDGTLGLKAIKGHGGMAIAQSPETAQFDGMPRSAIDTGLIDYVLPVAEMPAVLIDYLQHARGLIGPETLNDNVPDLLELILATLRERTKHDFHYYKTGTLVRRIKRRMGLNHIEEVGDYLRFLREDEHEPQRLRKDFLIGVTRFFREPEANQLLEQEVIRKLVQEKKPEAPIRVWVPGCSSGEEAYSIAILLLEQAQALQKPRTIQIFASDIDEEALATARAGIYPENIAADISPERLRQFFRKVGQNNYEVSTQVRDCVVFAAQDLISDPPFSRLDLISCRNLLIYIVPEVQKKVISLFHYVLNEGGFLFLGASETIGQQEDLFKPVSKKLRVYQRLGPTRRDKVDFPVSNGRARPTSVDRQNIQPRSVKSVNFGNVTQALLLQHYAPFAVLFNRKFEILYLHGPSGPYLELTTGDMTQDLMSMIRDGLRGALRNAVKMALQQAQQITLKARVKRDGTYYPIALTVLPVSAPQEAEGLLLATFADVEATSRLEHEWIKGEGIGDEAFLGQLESELQSTRAELQGTISELETSNEELKSYNEEILSMNEELQSANEELETSKEELQSLNEELATVNNQLQDKLDELRDLNNDQSNLLTSTDIATLFLDTQLRIKRFTPAISKIFNLIASDVGRPIGDIAQRVHNSTLQADADVVLRTLTPIEKQIGHEDDRWYLQRVLPYRTEDNKIEGVVVTFIDITERNRAQQVLQKTKNYLQLLLASTGEAMYGVDKQGHSTFINPKFTELLGYTQAELSGKRVHDLIHHTHIDGTVYPWQESVLYKCLTQGESYHGDNEVIWRKDGTSFPAFFTVAPLIEDEGVTGAVVALRDITEAHEMSRELEQLARHDSLTGLINRREFEHRLARVIESTEESNIQHALCFLDLDQFKLINDTCGHLAGDELLQQIAALLKEHVRKRDTIARLGGDEFGLLMEHCDIEEAGRVANTLLKVIAEYRFMWEGKPYTVGISIGVALITEDTGDMTVALKAADAACYAAKEAGRNRIHIYHEQDLALSVRHGEMRWVMKINSALEENRFHLDCQPIVAIDATNDVKPIFEFLLRLEDDDGEIILPETFLKAAVRYNLSIQLDQWVLSTALAWLNNNPKQFKEASLFTINLSAPALGDDGFLNFTLAELRKHGVSPDKICFEITETAAISNLANTNKFIHALKELGCRFAIDDFGAGLSSFGYLKALAVEYLKISGLFVANIMDDPIDLAMVKSINEVGHVMGKKTIAKFTENEAILAKLRELGVDYAQGDVIGKPVRVC</sequence>
<dbReference type="Pfam" id="PF13426">
    <property type="entry name" value="PAS_9"/>
    <property type="match status" value="1"/>
</dbReference>
<dbReference type="Gene3D" id="3.40.50.180">
    <property type="entry name" value="Methylesterase CheB, C-terminal domain"/>
    <property type="match status" value="1"/>
</dbReference>
<evidence type="ECO:0000259" key="9">
    <source>
        <dbReference type="PROSITE" id="PS50887"/>
    </source>
</evidence>
<dbReference type="Gene3D" id="3.20.20.450">
    <property type="entry name" value="EAL domain"/>
    <property type="match status" value="1"/>
</dbReference>
<dbReference type="Proteomes" id="UP000095401">
    <property type="component" value="Chromosome"/>
</dbReference>
<dbReference type="GO" id="GO:0008757">
    <property type="term" value="F:S-adenosylmethionine-dependent methyltransferase activity"/>
    <property type="evidence" value="ECO:0007669"/>
    <property type="project" value="InterPro"/>
</dbReference>
<name>A0A1D8INU0_9GAMM</name>
<dbReference type="InterPro" id="IPR029787">
    <property type="entry name" value="Nucleotide_cyclase"/>
</dbReference>
<comment type="cofactor">
    <cofactor evidence="1">
        <name>Mg(2+)</name>
        <dbReference type="ChEBI" id="CHEBI:18420"/>
    </cofactor>
</comment>
<feature type="domain" description="PAC" evidence="5">
    <location>
        <begin position="909"/>
        <end position="961"/>
    </location>
</feature>
<dbReference type="PROSITE" id="PS50887">
    <property type="entry name" value="GGDEF"/>
    <property type="match status" value="1"/>
</dbReference>
<dbReference type="FunFam" id="3.30.70.270:FF:000001">
    <property type="entry name" value="Diguanylate cyclase domain protein"/>
    <property type="match status" value="1"/>
</dbReference>
<protein>
    <recommendedName>
        <fullName evidence="12">Chemotaxis protein CheR</fullName>
    </recommendedName>
</protein>
<dbReference type="CDD" id="cd01949">
    <property type="entry name" value="GGDEF"/>
    <property type="match status" value="1"/>
</dbReference>
<dbReference type="CDD" id="cd01948">
    <property type="entry name" value="EAL"/>
    <property type="match status" value="1"/>
</dbReference>
<evidence type="ECO:0000259" key="5">
    <source>
        <dbReference type="PROSITE" id="PS50113"/>
    </source>
</evidence>
<dbReference type="Gene3D" id="3.30.70.270">
    <property type="match status" value="1"/>
</dbReference>
<dbReference type="SUPFAM" id="SSF141868">
    <property type="entry name" value="EAL domain-like"/>
    <property type="match status" value="1"/>
</dbReference>
<feature type="active site" evidence="2">
    <location>
        <position position="4"/>
    </location>
</feature>
<dbReference type="GO" id="GO:0000156">
    <property type="term" value="F:phosphorelay response regulator activity"/>
    <property type="evidence" value="ECO:0007669"/>
    <property type="project" value="InterPro"/>
</dbReference>
<dbReference type="InterPro" id="IPR000014">
    <property type="entry name" value="PAS"/>
</dbReference>
<dbReference type="InterPro" id="IPR000780">
    <property type="entry name" value="CheR_MeTrfase"/>
</dbReference>
<evidence type="ECO:0000259" key="7">
    <source>
        <dbReference type="PROSITE" id="PS50123"/>
    </source>
</evidence>
<dbReference type="InterPro" id="IPR001633">
    <property type="entry name" value="EAL_dom"/>
</dbReference>
<dbReference type="InterPro" id="IPR035909">
    <property type="entry name" value="CheB_C"/>
</dbReference>
<organism evidence="10 11">
    <name type="scientific">Acidihalobacter yilgarnensis</name>
    <dbReference type="NCBI Taxonomy" id="2819280"/>
    <lineage>
        <taxon>Bacteria</taxon>
        <taxon>Pseudomonadati</taxon>
        <taxon>Pseudomonadota</taxon>
        <taxon>Gammaproteobacteria</taxon>
        <taxon>Chromatiales</taxon>
        <taxon>Ectothiorhodospiraceae</taxon>
        <taxon>Acidihalobacter</taxon>
    </lineage>
</organism>
<dbReference type="SUPFAM" id="SSF47757">
    <property type="entry name" value="Chemotaxis receptor methyltransferase CheR, N-terminal domain"/>
    <property type="match status" value="1"/>
</dbReference>
<dbReference type="Gene3D" id="3.30.450.20">
    <property type="entry name" value="PAS domain"/>
    <property type="match status" value="2"/>
</dbReference>
<dbReference type="InterPro" id="IPR022642">
    <property type="entry name" value="CheR_C"/>
</dbReference>
<dbReference type="SUPFAM" id="SSF52738">
    <property type="entry name" value="Methylesterase CheB, C-terminal domain"/>
    <property type="match status" value="1"/>
</dbReference>
<dbReference type="SMART" id="SM00138">
    <property type="entry name" value="MeTrc"/>
    <property type="match status" value="1"/>
</dbReference>
<dbReference type="PROSITE" id="PS50112">
    <property type="entry name" value="PAS"/>
    <property type="match status" value="1"/>
</dbReference>
<dbReference type="SUPFAM" id="SSF55785">
    <property type="entry name" value="PYP-like sensor domain (PAS domain)"/>
    <property type="match status" value="2"/>
</dbReference>
<dbReference type="PROSITE" id="PS50883">
    <property type="entry name" value="EAL"/>
    <property type="match status" value="1"/>
</dbReference>
<dbReference type="GO" id="GO:0008984">
    <property type="term" value="F:protein-glutamate methylesterase activity"/>
    <property type="evidence" value="ECO:0007669"/>
    <property type="project" value="InterPro"/>
</dbReference>
<feature type="active site" evidence="2">
    <location>
        <position position="31"/>
    </location>
</feature>
<evidence type="ECO:0000259" key="4">
    <source>
        <dbReference type="PROSITE" id="PS50112"/>
    </source>
</evidence>
<evidence type="ECO:0000313" key="11">
    <source>
        <dbReference type="Proteomes" id="UP000095401"/>
    </source>
</evidence>
<dbReference type="InterPro" id="IPR035919">
    <property type="entry name" value="EAL_sf"/>
</dbReference>
<dbReference type="KEGG" id="aprs:BI364_09295"/>
<dbReference type="NCBIfam" id="TIGR00229">
    <property type="entry name" value="sensory_box"/>
    <property type="match status" value="1"/>
</dbReference>
<feature type="active site" evidence="2">
    <location>
        <position position="123"/>
    </location>
</feature>
<dbReference type="SMART" id="SM00091">
    <property type="entry name" value="PAS"/>
    <property type="match status" value="2"/>
</dbReference>
<dbReference type="NCBIfam" id="TIGR00254">
    <property type="entry name" value="GGDEF"/>
    <property type="match status" value="1"/>
</dbReference>
<dbReference type="Pfam" id="PF01739">
    <property type="entry name" value="CheR"/>
    <property type="match status" value="1"/>
</dbReference>
<dbReference type="SUPFAM" id="SSF55073">
    <property type="entry name" value="Nucleotide cyclase"/>
    <property type="match status" value="1"/>
</dbReference>
<evidence type="ECO:0000259" key="6">
    <source>
        <dbReference type="PROSITE" id="PS50122"/>
    </source>
</evidence>
<dbReference type="SMART" id="SM00052">
    <property type="entry name" value="EAL"/>
    <property type="match status" value="1"/>
</dbReference>
<dbReference type="PROSITE" id="PS50122">
    <property type="entry name" value="CHEB"/>
    <property type="match status" value="1"/>
</dbReference>
<evidence type="ECO:0000313" key="10">
    <source>
        <dbReference type="EMBL" id="AOU98126.1"/>
    </source>
</evidence>
<proteinExistence type="predicted"/>
<dbReference type="PROSITE" id="PS50123">
    <property type="entry name" value="CHER"/>
    <property type="match status" value="1"/>
</dbReference>
<keyword evidence="11" id="KW-1185">Reference proteome</keyword>
<feature type="domain" description="GGDEF" evidence="9">
    <location>
        <begin position="993"/>
        <end position="1126"/>
    </location>
</feature>
<evidence type="ECO:0000256" key="1">
    <source>
        <dbReference type="ARBA" id="ARBA00001946"/>
    </source>
</evidence>
<dbReference type="SMART" id="SM00086">
    <property type="entry name" value="PAC"/>
    <property type="match status" value="3"/>
</dbReference>
<gene>
    <name evidence="10" type="ORF">BI364_09295</name>
</gene>
<evidence type="ECO:0008006" key="12">
    <source>
        <dbReference type="Google" id="ProtNLM"/>
    </source>
</evidence>
<keyword evidence="3" id="KW-0175">Coiled coil</keyword>
<feature type="domain" description="PAS" evidence="4">
    <location>
        <begin position="831"/>
        <end position="883"/>
    </location>
</feature>
<dbReference type="InterPro" id="IPR001610">
    <property type="entry name" value="PAC"/>
</dbReference>
<keyword evidence="2" id="KW-0378">Hydrolase</keyword>
<evidence type="ECO:0000256" key="2">
    <source>
        <dbReference type="PROSITE-ProRule" id="PRU00050"/>
    </source>
</evidence>
<dbReference type="InterPro" id="IPR022641">
    <property type="entry name" value="CheR_N"/>
</dbReference>
<evidence type="ECO:0000256" key="3">
    <source>
        <dbReference type="SAM" id="Coils"/>
    </source>
</evidence>
<dbReference type="PROSITE" id="PS50113">
    <property type="entry name" value="PAC"/>
    <property type="match status" value="2"/>
</dbReference>
<dbReference type="InterPro" id="IPR050903">
    <property type="entry name" value="Bact_Chemotaxis_MeTrfase"/>
</dbReference>
<dbReference type="CDD" id="cd16434">
    <property type="entry name" value="CheB-CheR_fusion"/>
    <property type="match status" value="1"/>
</dbReference>
<dbReference type="PANTHER" id="PTHR24422:SF27">
    <property type="entry name" value="PROTEIN-GLUTAMATE O-METHYLTRANSFERASE"/>
    <property type="match status" value="1"/>
</dbReference>
<dbReference type="CDD" id="cd00130">
    <property type="entry name" value="PAS"/>
    <property type="match status" value="1"/>
</dbReference>
<feature type="domain" description="CheB-type methylesterase" evidence="6">
    <location>
        <begin position="1"/>
        <end position="181"/>
    </location>
</feature>
<dbReference type="InterPro" id="IPR000700">
    <property type="entry name" value="PAS-assoc_C"/>
</dbReference>
<dbReference type="Gene3D" id="3.40.50.150">
    <property type="entry name" value="Vaccinia Virus protein VP39"/>
    <property type="match status" value="1"/>
</dbReference>
<feature type="domain" description="PAC" evidence="5">
    <location>
        <begin position="780"/>
        <end position="830"/>
    </location>
</feature>
<dbReference type="SUPFAM" id="SSF53335">
    <property type="entry name" value="S-adenosyl-L-methionine-dependent methyltransferases"/>
    <property type="match status" value="1"/>
</dbReference>
<dbReference type="PANTHER" id="PTHR24422">
    <property type="entry name" value="CHEMOTAXIS PROTEIN METHYLTRANSFERASE"/>
    <property type="match status" value="1"/>
</dbReference>
<dbReference type="EMBL" id="CP017415">
    <property type="protein sequence ID" value="AOU98126.1"/>
    <property type="molecule type" value="Genomic_DNA"/>
</dbReference>
<dbReference type="InterPro" id="IPR000160">
    <property type="entry name" value="GGDEF_dom"/>
</dbReference>
<accession>A0A1D8INU0</accession>
<dbReference type="GO" id="GO:0006935">
    <property type="term" value="P:chemotaxis"/>
    <property type="evidence" value="ECO:0007669"/>
    <property type="project" value="UniProtKB-UniRule"/>
</dbReference>
<evidence type="ECO:0000259" key="8">
    <source>
        <dbReference type="PROSITE" id="PS50883"/>
    </source>
</evidence>
<dbReference type="Pfam" id="PF00563">
    <property type="entry name" value="EAL"/>
    <property type="match status" value="1"/>
</dbReference>
<dbReference type="Pfam" id="PF01339">
    <property type="entry name" value="CheB_methylest"/>
    <property type="match status" value="1"/>
</dbReference>
<feature type="coiled-coil region" evidence="3">
    <location>
        <begin position="630"/>
        <end position="717"/>
    </location>
</feature>
<keyword evidence="2" id="KW-0145">Chemotaxis</keyword>
<dbReference type="InterPro" id="IPR035965">
    <property type="entry name" value="PAS-like_dom_sf"/>
</dbReference>
<dbReference type="InterPro" id="IPR000673">
    <property type="entry name" value="Sig_transdc_resp-reg_Me-estase"/>
</dbReference>
<dbReference type="InterPro" id="IPR043128">
    <property type="entry name" value="Rev_trsase/Diguanyl_cyclase"/>
</dbReference>
<reference evidence="11" key="1">
    <citation type="submission" date="2016-09" db="EMBL/GenBank/DDBJ databases">
        <title>Acidihalobacter prosperus F5.</title>
        <authorList>
            <person name="Khaleque H.N."/>
            <person name="Ramsay J.P."/>
            <person name="Kaksonen A.H."/>
            <person name="Boxall N.J."/>
            <person name="Watkin E.L.J."/>
        </authorList>
    </citation>
    <scope>NUCLEOTIDE SEQUENCE [LARGE SCALE GENOMIC DNA]</scope>
    <source>
        <strain evidence="11">F5</strain>
    </source>
</reference>
<dbReference type="Pfam" id="PF13596">
    <property type="entry name" value="PAS_10"/>
    <property type="match status" value="1"/>
</dbReference>
<dbReference type="Pfam" id="PF03705">
    <property type="entry name" value="CheR_N"/>
    <property type="match status" value="1"/>
</dbReference>
<dbReference type="SMART" id="SM00267">
    <property type="entry name" value="GGDEF"/>
    <property type="match status" value="1"/>
</dbReference>
<dbReference type="PRINTS" id="PR00996">
    <property type="entry name" value="CHERMTFRASE"/>
</dbReference>
<feature type="domain" description="EAL" evidence="8">
    <location>
        <begin position="1137"/>
        <end position="1383"/>
    </location>
</feature>
<dbReference type="InterPro" id="IPR029063">
    <property type="entry name" value="SAM-dependent_MTases_sf"/>
</dbReference>